<dbReference type="RefSeq" id="WP_182619824.1">
    <property type="nucleotide sequence ID" value="NZ_BAAATF010000017.1"/>
</dbReference>
<dbReference type="Pfam" id="PF16951">
    <property type="entry name" value="MaAIMP_sms"/>
    <property type="match status" value="1"/>
</dbReference>
<evidence type="ECO:0000313" key="3">
    <source>
        <dbReference type="Proteomes" id="UP000540568"/>
    </source>
</evidence>
<comment type="caution">
    <text evidence="2">The sequence shown here is derived from an EMBL/GenBank/DDBJ whole genome shotgun (WGS) entry which is preliminary data.</text>
</comment>
<dbReference type="Proteomes" id="UP000540568">
    <property type="component" value="Unassembled WGS sequence"/>
</dbReference>
<keyword evidence="3" id="KW-1185">Reference proteome</keyword>
<name>A0A7W3JDD1_9MICO</name>
<gene>
    <name evidence="2" type="ORF">FHX71_004744</name>
</gene>
<dbReference type="InterPro" id="IPR031596">
    <property type="entry name" value="MaAIMP_sms"/>
</dbReference>
<dbReference type="AlphaFoldDB" id="A0A7W3JDD1"/>
<protein>
    <recommendedName>
        <fullName evidence="4">Methionine/alanine importer small subunit</fullName>
    </recommendedName>
</protein>
<accession>A0A7W3JDD1</accession>
<reference evidence="2 3" key="1">
    <citation type="submission" date="2020-07" db="EMBL/GenBank/DDBJ databases">
        <title>Sequencing the genomes of 1000 actinobacteria strains.</title>
        <authorList>
            <person name="Klenk H.-P."/>
        </authorList>
    </citation>
    <scope>NUCLEOTIDE SEQUENCE [LARGE SCALE GENOMIC DNA]</scope>
    <source>
        <strain evidence="2 3">DSM 44121</strain>
    </source>
</reference>
<proteinExistence type="predicted"/>
<evidence type="ECO:0000313" key="2">
    <source>
        <dbReference type="EMBL" id="MBA8810768.1"/>
    </source>
</evidence>
<dbReference type="EMBL" id="JACGWV010000002">
    <property type="protein sequence ID" value="MBA8810768.1"/>
    <property type="molecule type" value="Genomic_DNA"/>
</dbReference>
<evidence type="ECO:0008006" key="4">
    <source>
        <dbReference type="Google" id="ProtNLM"/>
    </source>
</evidence>
<sequence>MSSAAVALLVVSLVVVWGGLAVSIVALVRRPERADYPEGGEHEGRPAARPDGPVEHDT</sequence>
<dbReference type="NCBIfam" id="NF033493">
    <property type="entry name" value="MetS_like_NSS"/>
    <property type="match status" value="1"/>
</dbReference>
<evidence type="ECO:0000256" key="1">
    <source>
        <dbReference type="SAM" id="MobiDB-lite"/>
    </source>
</evidence>
<feature type="region of interest" description="Disordered" evidence="1">
    <location>
        <begin position="35"/>
        <end position="58"/>
    </location>
</feature>
<organism evidence="2 3">
    <name type="scientific">Promicromonospora sukumoe</name>
    <dbReference type="NCBI Taxonomy" id="88382"/>
    <lineage>
        <taxon>Bacteria</taxon>
        <taxon>Bacillati</taxon>
        <taxon>Actinomycetota</taxon>
        <taxon>Actinomycetes</taxon>
        <taxon>Micrococcales</taxon>
        <taxon>Promicromonosporaceae</taxon>
        <taxon>Promicromonospora</taxon>
    </lineage>
</organism>